<proteinExistence type="predicted"/>
<sequence length="340" mass="37744">MHPTALEFPSTREDSLHSVAVLGSIQIPLLQLEPTARDTSESTGRVLRPNAHTELQKVTREEFAAQLKDITDTSLFVPAANKRIRALSAPPEYLFLAGVNERLPSPITPSTKESKDESFDDFASIDNPRANLPGAYHSTPKADQKKRVKDLTIDTLNKPSEPACIASSSTTQTAHVARHDTAVKQEGIYPKLPEVAPSDPLPPFIPPHIPAQAHTHQQTTRARKPSASAQATTNPKPLPTIPALQPRIMSAIPYRMPIRGTDRAPKFDGKTAQLRDFLETYDQHADDANLQGLDRITQLLRYLSSDDRELWSGLPQAKLSDYDAFIREVREMYPGWEGDR</sequence>
<dbReference type="InParanoid" id="A0A0D0A6E2"/>
<feature type="region of interest" description="Disordered" evidence="1">
    <location>
        <begin position="209"/>
        <end position="242"/>
    </location>
</feature>
<reference evidence="2 3" key="1">
    <citation type="submission" date="2014-04" db="EMBL/GenBank/DDBJ databases">
        <authorList>
            <consortium name="DOE Joint Genome Institute"/>
            <person name="Kuo A."/>
            <person name="Ruytinx J."/>
            <person name="Rineau F."/>
            <person name="Colpaert J."/>
            <person name="Kohler A."/>
            <person name="Nagy L.G."/>
            <person name="Floudas D."/>
            <person name="Copeland A."/>
            <person name="Barry K.W."/>
            <person name="Cichocki N."/>
            <person name="Veneault-Fourrey C."/>
            <person name="LaButti K."/>
            <person name="Lindquist E.A."/>
            <person name="Lipzen A."/>
            <person name="Lundell T."/>
            <person name="Morin E."/>
            <person name="Murat C."/>
            <person name="Sun H."/>
            <person name="Tunlid A."/>
            <person name="Henrissat B."/>
            <person name="Grigoriev I.V."/>
            <person name="Hibbett D.S."/>
            <person name="Martin F."/>
            <person name="Nordberg H.P."/>
            <person name="Cantor M.N."/>
            <person name="Hua S.X."/>
        </authorList>
    </citation>
    <scope>NUCLEOTIDE SEQUENCE [LARGE SCALE GENOMIC DNA]</scope>
    <source>
        <strain evidence="2 3">UH-Slu-Lm8-n1</strain>
    </source>
</reference>
<feature type="region of interest" description="Disordered" evidence="1">
    <location>
        <begin position="104"/>
        <end position="146"/>
    </location>
</feature>
<dbReference type="AlphaFoldDB" id="A0A0D0A6E2"/>
<evidence type="ECO:0000256" key="1">
    <source>
        <dbReference type="SAM" id="MobiDB-lite"/>
    </source>
</evidence>
<evidence type="ECO:0000313" key="3">
    <source>
        <dbReference type="Proteomes" id="UP000054485"/>
    </source>
</evidence>
<dbReference type="EMBL" id="KN835872">
    <property type="protein sequence ID" value="KIK33774.1"/>
    <property type="molecule type" value="Genomic_DNA"/>
</dbReference>
<dbReference type="Proteomes" id="UP000054485">
    <property type="component" value="Unassembled WGS sequence"/>
</dbReference>
<accession>A0A0D0A6E2</accession>
<protein>
    <submittedName>
        <fullName evidence="2">Uncharacterized protein</fullName>
    </submittedName>
</protein>
<dbReference type="OrthoDB" id="2693487at2759"/>
<evidence type="ECO:0000313" key="2">
    <source>
        <dbReference type="EMBL" id="KIK33774.1"/>
    </source>
</evidence>
<name>A0A0D0A6E2_9AGAM</name>
<reference evidence="3" key="2">
    <citation type="submission" date="2015-01" db="EMBL/GenBank/DDBJ databases">
        <title>Evolutionary Origins and Diversification of the Mycorrhizal Mutualists.</title>
        <authorList>
            <consortium name="DOE Joint Genome Institute"/>
            <consortium name="Mycorrhizal Genomics Consortium"/>
            <person name="Kohler A."/>
            <person name="Kuo A."/>
            <person name="Nagy L.G."/>
            <person name="Floudas D."/>
            <person name="Copeland A."/>
            <person name="Barry K.W."/>
            <person name="Cichocki N."/>
            <person name="Veneault-Fourrey C."/>
            <person name="LaButti K."/>
            <person name="Lindquist E.A."/>
            <person name="Lipzen A."/>
            <person name="Lundell T."/>
            <person name="Morin E."/>
            <person name="Murat C."/>
            <person name="Riley R."/>
            <person name="Ohm R."/>
            <person name="Sun H."/>
            <person name="Tunlid A."/>
            <person name="Henrissat B."/>
            <person name="Grigoriev I.V."/>
            <person name="Hibbett D.S."/>
            <person name="Martin F."/>
        </authorList>
    </citation>
    <scope>NUCLEOTIDE SEQUENCE [LARGE SCALE GENOMIC DNA]</scope>
    <source>
        <strain evidence="3">UH-Slu-Lm8-n1</strain>
    </source>
</reference>
<organism evidence="2 3">
    <name type="scientific">Suillus luteus UH-Slu-Lm8-n1</name>
    <dbReference type="NCBI Taxonomy" id="930992"/>
    <lineage>
        <taxon>Eukaryota</taxon>
        <taxon>Fungi</taxon>
        <taxon>Dikarya</taxon>
        <taxon>Basidiomycota</taxon>
        <taxon>Agaricomycotina</taxon>
        <taxon>Agaricomycetes</taxon>
        <taxon>Agaricomycetidae</taxon>
        <taxon>Boletales</taxon>
        <taxon>Suillineae</taxon>
        <taxon>Suillaceae</taxon>
        <taxon>Suillus</taxon>
    </lineage>
</organism>
<dbReference type="HOGENOM" id="CLU_816778_0_0_1"/>
<dbReference type="STRING" id="930992.A0A0D0A6E2"/>
<gene>
    <name evidence="2" type="ORF">CY34DRAFT_18163</name>
</gene>
<keyword evidence="3" id="KW-1185">Reference proteome</keyword>